<evidence type="ECO:0000313" key="2">
    <source>
        <dbReference type="EMBL" id="QNN69480.1"/>
    </source>
</evidence>
<protein>
    <submittedName>
        <fullName evidence="2">Uncharacterized protein</fullName>
    </submittedName>
</protein>
<feature type="signal peptide" evidence="1">
    <location>
        <begin position="1"/>
        <end position="19"/>
    </location>
</feature>
<dbReference type="EMBL" id="CP060719">
    <property type="protein sequence ID" value="QNN69480.1"/>
    <property type="molecule type" value="Genomic_DNA"/>
</dbReference>
<evidence type="ECO:0000313" key="3">
    <source>
        <dbReference type="Proteomes" id="UP000515804"/>
    </source>
</evidence>
<proteinExistence type="predicted"/>
<dbReference type="Proteomes" id="UP000515804">
    <property type="component" value="Chromosome"/>
</dbReference>
<accession>A0A7G9SNQ5</accession>
<evidence type="ECO:0000256" key="1">
    <source>
        <dbReference type="SAM" id="SignalP"/>
    </source>
</evidence>
<feature type="chain" id="PRO_5028849102" evidence="1">
    <location>
        <begin position="20"/>
        <end position="135"/>
    </location>
</feature>
<name>A0A7G9SNQ5_9GAMM</name>
<dbReference type="AlphaFoldDB" id="A0A7G9SNQ5"/>
<gene>
    <name evidence="2" type="ORF">H9L16_12465</name>
</gene>
<dbReference type="RefSeq" id="WP_187551998.1">
    <property type="nucleotide sequence ID" value="NZ_BMZL01000001.1"/>
</dbReference>
<dbReference type="KEGG" id="tcn:H9L16_12465"/>
<keyword evidence="3" id="KW-1185">Reference proteome</keyword>
<reference evidence="2 3" key="1">
    <citation type="submission" date="2020-08" db="EMBL/GenBank/DDBJ databases">
        <title>Genome sequence of Thermomonas carbonis KCTC 42013T.</title>
        <authorList>
            <person name="Hyun D.-W."/>
            <person name="Bae J.-W."/>
        </authorList>
    </citation>
    <scope>NUCLEOTIDE SEQUENCE [LARGE SCALE GENOMIC DNA]</scope>
    <source>
        <strain evidence="2 3">KCTC 42013</strain>
    </source>
</reference>
<keyword evidence="1" id="KW-0732">Signal</keyword>
<sequence length="135" mass="14552">MHRLAIVLFSLACLSPAQAQVAMPAEIKPLEYIDAKRLADADEMSVTGPAHQAMLAAQAALLDAGVVECSLGKPQKDFSGFTIVMALDASGKVQRTWREGGSPLAICLQRYVRDKVVFIPPRAPFHTSLAISFTK</sequence>
<organism evidence="2 3">
    <name type="scientific">Thermomonas carbonis</name>
    <dbReference type="NCBI Taxonomy" id="1463158"/>
    <lineage>
        <taxon>Bacteria</taxon>
        <taxon>Pseudomonadati</taxon>
        <taxon>Pseudomonadota</taxon>
        <taxon>Gammaproteobacteria</taxon>
        <taxon>Lysobacterales</taxon>
        <taxon>Lysobacteraceae</taxon>
        <taxon>Thermomonas</taxon>
    </lineage>
</organism>